<evidence type="ECO:0000313" key="1">
    <source>
        <dbReference type="EMBL" id="KAK1538922.1"/>
    </source>
</evidence>
<organism evidence="1 2">
    <name type="scientific">Colletotrichum costaricense</name>
    <dbReference type="NCBI Taxonomy" id="1209916"/>
    <lineage>
        <taxon>Eukaryota</taxon>
        <taxon>Fungi</taxon>
        <taxon>Dikarya</taxon>
        <taxon>Ascomycota</taxon>
        <taxon>Pezizomycotina</taxon>
        <taxon>Sordariomycetes</taxon>
        <taxon>Hypocreomycetidae</taxon>
        <taxon>Glomerellales</taxon>
        <taxon>Glomerellaceae</taxon>
        <taxon>Colletotrichum</taxon>
        <taxon>Colletotrichum acutatum species complex</taxon>
    </lineage>
</organism>
<sequence>MSSPESTSEKGVWDNMQDLILENQRPDIWWVHGRDEQDLQWVGDNEVRLYHASREVSGPLWSQILASREIAAWEQVRKSCIVLIDCDMDSDLLWDKYHLSELSVLCRRLAGQKRREFAQKKPFGSLVFFMGGSEHHPERREAESGIVALTMMTSLIYQILERYARQCCSDEGGKVLAFESAKKDDVEYLCRFFRDLVRKVSLEVELTCFIDFIGRHDTEDGMDIVTENLIGLVEDQANLEKERSPKRQAFKLVFTGPGPRGGLQIHNLLYEKRHIAASYYVKLRVVTDEDRSFSMT</sequence>
<reference evidence="1 2" key="1">
    <citation type="submission" date="2016-10" db="EMBL/GenBank/DDBJ databases">
        <title>The genome sequence of Colletotrichum fioriniae PJ7.</title>
        <authorList>
            <person name="Baroncelli R."/>
        </authorList>
    </citation>
    <scope>NUCLEOTIDE SEQUENCE [LARGE SCALE GENOMIC DNA]</scope>
    <source>
        <strain evidence="1 2">IMI 309622</strain>
    </source>
</reference>
<accession>A0AAJ0E5V6</accession>
<dbReference type="RefSeq" id="XP_060319871.1">
    <property type="nucleotide sequence ID" value="XM_060448433.1"/>
</dbReference>
<proteinExistence type="predicted"/>
<keyword evidence="2" id="KW-1185">Reference proteome</keyword>
<dbReference type="PANTHER" id="PTHR40619">
    <property type="entry name" value="FUNGAL STAND N-TERMINAL GOODBYE DOMAIN-CONTAINING PROTEIN"/>
    <property type="match status" value="1"/>
</dbReference>
<gene>
    <name evidence="1" type="ORF">CCOS01_00236</name>
</gene>
<dbReference type="Proteomes" id="UP001240678">
    <property type="component" value="Unassembled WGS sequence"/>
</dbReference>
<dbReference type="PANTHER" id="PTHR40619:SF3">
    <property type="entry name" value="FUNGAL STAND N-TERMINAL GOODBYE DOMAIN-CONTAINING PROTEIN"/>
    <property type="match status" value="1"/>
</dbReference>
<comment type="caution">
    <text evidence="1">The sequence shown here is derived from an EMBL/GenBank/DDBJ whole genome shotgun (WGS) entry which is preliminary data.</text>
</comment>
<dbReference type="AlphaFoldDB" id="A0AAJ0E5V6"/>
<dbReference type="EMBL" id="MOOE01000001">
    <property type="protein sequence ID" value="KAK1538922.1"/>
    <property type="molecule type" value="Genomic_DNA"/>
</dbReference>
<name>A0AAJ0E5V6_9PEZI</name>
<protein>
    <submittedName>
        <fullName evidence="1">Uncharacterized protein</fullName>
    </submittedName>
</protein>
<evidence type="ECO:0000313" key="2">
    <source>
        <dbReference type="Proteomes" id="UP001240678"/>
    </source>
</evidence>
<dbReference type="GeneID" id="85331980"/>